<keyword evidence="2" id="KW-1185">Reference proteome</keyword>
<comment type="caution">
    <text evidence="1">The sequence shown here is derived from an EMBL/GenBank/DDBJ whole genome shotgun (WGS) entry which is preliminary data.</text>
</comment>
<gene>
    <name evidence="1" type="ORF">CLV25_10542</name>
</gene>
<sequence>MRGYLLGTSHFFTGRILFQLGQVIFLWDESVSNWDSSVSNWDGSVFYGTDPPPSGTDPIFEGQLLFLVGELLRWLVLHLTFSSYRYRSTSISFILATPVEAFSWMYSTRLLMAETVTSSLGSIRKIGASRGA</sequence>
<reference evidence="1 2" key="1">
    <citation type="submission" date="2019-03" db="EMBL/GenBank/DDBJ databases">
        <title>Genomic Encyclopedia of Archaeal and Bacterial Type Strains, Phase II (KMG-II): from individual species to whole genera.</title>
        <authorList>
            <person name="Goeker M."/>
        </authorList>
    </citation>
    <scope>NUCLEOTIDE SEQUENCE [LARGE SCALE GENOMIC DNA]</scope>
    <source>
        <strain evidence="1 2">RL-C</strain>
    </source>
</reference>
<accession>A0A4V2RPT8</accession>
<name>A0A4V2RPT8_9BACT</name>
<organism evidence="1 2">
    <name type="scientific">Acetobacteroides hydrogenigenes</name>
    <dbReference type="NCBI Taxonomy" id="979970"/>
    <lineage>
        <taxon>Bacteria</taxon>
        <taxon>Pseudomonadati</taxon>
        <taxon>Bacteroidota</taxon>
        <taxon>Bacteroidia</taxon>
        <taxon>Bacteroidales</taxon>
        <taxon>Rikenellaceae</taxon>
        <taxon>Acetobacteroides</taxon>
    </lineage>
</organism>
<evidence type="ECO:0000313" key="2">
    <source>
        <dbReference type="Proteomes" id="UP000294830"/>
    </source>
</evidence>
<dbReference type="EMBL" id="SLWB01000005">
    <property type="protein sequence ID" value="TCN68840.1"/>
    <property type="molecule type" value="Genomic_DNA"/>
</dbReference>
<dbReference type="AlphaFoldDB" id="A0A4V2RPT8"/>
<protein>
    <submittedName>
        <fullName evidence="1">Uncharacterized protein</fullName>
    </submittedName>
</protein>
<evidence type="ECO:0000313" key="1">
    <source>
        <dbReference type="EMBL" id="TCN68840.1"/>
    </source>
</evidence>
<dbReference type="Proteomes" id="UP000294830">
    <property type="component" value="Unassembled WGS sequence"/>
</dbReference>
<proteinExistence type="predicted"/>